<evidence type="ECO:0000256" key="2">
    <source>
        <dbReference type="SAM" id="MobiDB-lite"/>
    </source>
</evidence>
<dbReference type="Gene3D" id="3.50.50.60">
    <property type="entry name" value="FAD/NAD(P)-binding domain"/>
    <property type="match status" value="1"/>
</dbReference>
<dbReference type="PANTHER" id="PTHR43539">
    <property type="entry name" value="FLAVIN-BINDING MONOOXYGENASE-LIKE PROTEIN (AFU_ORTHOLOGUE AFUA_4G09220)"/>
    <property type="match status" value="1"/>
</dbReference>
<accession>A0A6P8BM46</accession>
<evidence type="ECO:0000313" key="3">
    <source>
        <dbReference type="Proteomes" id="UP000515153"/>
    </source>
</evidence>
<sequence>MEEKSSSPEPQSRPRSDSNHAVPSSSPETALIVNNIFEQLEHIASVIANQNQQPSPPQPRSAPEGPNDDDMLLPMVSTPTTPRGDESDDYHDTQRNRQVVRPQPDSSEPYIFRALEYACNAFNWAVDNWLCPKPRPNENLEGGPRIAIIGARITGLMAAAHLTGHGCSVVIFEKGSQEKLALSLGITVSLTLNHPPLRRQRFANRSELNKTSLTHRFHPDPESWRNKPFPDRLQIVSWAKELWKDHGLESSTRFNTRVARIFRPPFDKYQSVTQGLSPLGSGWHVKKLGHGLFDAVVVATGVCGKPSTPDLLGKEIYEGMVCNFENVTPNDVKGKRVVIVGDGSLVIDAFEWAINEMPKTVTVVTGDQDIIIPPSMMAKMFGWLDQKARMILDRGGRISRPFINLLFRRGPTLALPDTMLQRPGYWYHRDLRAITRGLNYARCFWLQARSVRFSASGLLVDESGPCLDGGPAGSHTVAVPADVVIMASGYDRPKTYFLPAEYREWPYEMGYWFGQVFAPWDMSVCALNCTYRHGLGSWGAWHTGFLMRILLMFISLPDARPSESKLACLQLRSRILRSWLPAGFTDYVGYLEILSWFVGVILIQPWRWGWILFILFGIESSLINLNVPRQAVSSLLVDR</sequence>
<evidence type="ECO:0008006" key="5">
    <source>
        <dbReference type="Google" id="ProtNLM"/>
    </source>
</evidence>
<organism evidence="3 4">
    <name type="scientific">Pyricularia grisea</name>
    <name type="common">Crabgrass-specific blast fungus</name>
    <name type="synonym">Magnaporthe grisea</name>
    <dbReference type="NCBI Taxonomy" id="148305"/>
    <lineage>
        <taxon>Eukaryota</taxon>
        <taxon>Fungi</taxon>
        <taxon>Dikarya</taxon>
        <taxon>Ascomycota</taxon>
        <taxon>Pezizomycotina</taxon>
        <taxon>Sordariomycetes</taxon>
        <taxon>Sordariomycetidae</taxon>
        <taxon>Magnaporthales</taxon>
        <taxon>Pyriculariaceae</taxon>
        <taxon>Pyricularia</taxon>
    </lineage>
</organism>
<dbReference type="GO" id="GO:0004497">
    <property type="term" value="F:monooxygenase activity"/>
    <property type="evidence" value="ECO:0007669"/>
    <property type="project" value="TreeGrafter"/>
</dbReference>
<protein>
    <recommendedName>
        <fullName evidence="5">FAD/NAD(P)-binding domain-containing protein</fullName>
    </recommendedName>
</protein>
<dbReference type="RefSeq" id="XP_030988132.1">
    <property type="nucleotide sequence ID" value="XM_031122507.1"/>
</dbReference>
<dbReference type="GeneID" id="41957419"/>
<reference evidence="4" key="2">
    <citation type="submission" date="2019-10" db="EMBL/GenBank/DDBJ databases">
        <authorList>
            <consortium name="NCBI Genome Project"/>
        </authorList>
    </citation>
    <scope>NUCLEOTIDE SEQUENCE</scope>
    <source>
        <strain evidence="4">NI907</strain>
    </source>
</reference>
<reference evidence="4" key="1">
    <citation type="journal article" date="2019" name="Mol. Biol. Evol.">
        <title>Blast fungal genomes show frequent chromosomal changes, gene gains and losses, and effector gene turnover.</title>
        <authorList>
            <person name="Gomez Luciano L.B."/>
            <person name="Jason Tsai I."/>
            <person name="Chuma I."/>
            <person name="Tosa Y."/>
            <person name="Chen Y.H."/>
            <person name="Li J.Y."/>
            <person name="Li M.Y."/>
            <person name="Jade Lu M.Y."/>
            <person name="Nakayashiki H."/>
            <person name="Li W.H."/>
        </authorList>
    </citation>
    <scope>NUCLEOTIDE SEQUENCE</scope>
    <source>
        <strain evidence="4">NI907</strain>
    </source>
</reference>
<reference evidence="4" key="3">
    <citation type="submission" date="2025-08" db="UniProtKB">
        <authorList>
            <consortium name="RefSeq"/>
        </authorList>
    </citation>
    <scope>IDENTIFICATION</scope>
    <source>
        <strain evidence="4">NI907</strain>
    </source>
</reference>
<feature type="region of interest" description="Disordered" evidence="2">
    <location>
        <begin position="1"/>
        <end position="30"/>
    </location>
</feature>
<proteinExistence type="predicted"/>
<dbReference type="InterPro" id="IPR050982">
    <property type="entry name" value="Auxin_biosynth/cation_transpt"/>
</dbReference>
<name>A0A6P8BM46_PYRGI</name>
<dbReference type="SUPFAM" id="SSF51905">
    <property type="entry name" value="FAD/NAD(P)-binding domain"/>
    <property type="match status" value="1"/>
</dbReference>
<dbReference type="KEGG" id="pgri:PgNI_02441"/>
<dbReference type="GO" id="GO:0050660">
    <property type="term" value="F:flavin adenine dinucleotide binding"/>
    <property type="evidence" value="ECO:0007669"/>
    <property type="project" value="TreeGrafter"/>
</dbReference>
<gene>
    <name evidence="4" type="ORF">PgNI_02441</name>
</gene>
<feature type="region of interest" description="Disordered" evidence="2">
    <location>
        <begin position="44"/>
        <end position="105"/>
    </location>
</feature>
<evidence type="ECO:0000256" key="1">
    <source>
        <dbReference type="ARBA" id="ARBA00023002"/>
    </source>
</evidence>
<keyword evidence="3" id="KW-1185">Reference proteome</keyword>
<evidence type="ECO:0000313" key="4">
    <source>
        <dbReference type="RefSeq" id="XP_030988132.1"/>
    </source>
</evidence>
<dbReference type="PANTHER" id="PTHR43539:SF78">
    <property type="entry name" value="FLAVIN-CONTAINING MONOOXYGENASE"/>
    <property type="match status" value="1"/>
</dbReference>
<keyword evidence="1" id="KW-0560">Oxidoreductase</keyword>
<feature type="compositionally biased region" description="Polar residues" evidence="2">
    <location>
        <begin position="19"/>
        <end position="28"/>
    </location>
</feature>
<dbReference type="Proteomes" id="UP000515153">
    <property type="component" value="Unplaced"/>
</dbReference>
<feature type="compositionally biased region" description="Basic and acidic residues" evidence="2">
    <location>
        <begin position="1"/>
        <end position="18"/>
    </location>
</feature>
<dbReference type="AlphaFoldDB" id="A0A6P8BM46"/>
<dbReference type="InterPro" id="IPR036188">
    <property type="entry name" value="FAD/NAD-bd_sf"/>
</dbReference>